<feature type="chain" id="PRO_5021205526" evidence="1">
    <location>
        <begin position="20"/>
        <end position="433"/>
    </location>
</feature>
<evidence type="ECO:0000256" key="1">
    <source>
        <dbReference type="SAM" id="SignalP"/>
    </source>
</evidence>
<dbReference type="OrthoDB" id="9782972at2"/>
<dbReference type="AlphaFoldDB" id="A0A501XD27"/>
<sequence length="433" mass="46140">MKRLLPALIAALLSAPALAEPATLYSGATIIDGTGAPARLNQDLLVSGERILAIGPRGSLNAGGATRVDVAGRTIIPGLVDSHVHLATPPNRQEAEAKLRRNLYGGVTMVRSMADDDRAVAELARAAREAEIPAPDIFFAAITAGPDFFADPRVAAASRGWKPGTAPWMQAIDDSTDLKQAMTLVRGTGATAIKIYADLPPHLVTALTAEAHKQGLMVWAHSAIFPTRPADGIEAGVDSVSHICYLAYQVEPNIHPSYEDRTPVDERLLKPDDPVMAGLFRRILAQHILVDATGSLFVREDASRKADPKANPLRCSGKAVIALTQQAVAMGVPISTGTDFTLPASEPWPEVHEELLFLARDVKMPPMAVIEAATRLGAVAAGQEKERGTLTPGKLADFVILRADPLADIANIRSVETVVKRGRAYPRAAYRGE</sequence>
<organism evidence="3 4">
    <name type="scientific">Sandaracinobacter neustonicus</name>
    <dbReference type="NCBI Taxonomy" id="1715348"/>
    <lineage>
        <taxon>Bacteria</taxon>
        <taxon>Pseudomonadati</taxon>
        <taxon>Pseudomonadota</taxon>
        <taxon>Alphaproteobacteria</taxon>
        <taxon>Sphingomonadales</taxon>
        <taxon>Sphingosinicellaceae</taxon>
        <taxon>Sandaracinobacter</taxon>
    </lineage>
</organism>
<dbReference type="Pfam" id="PF01979">
    <property type="entry name" value="Amidohydro_1"/>
    <property type="match status" value="1"/>
</dbReference>
<keyword evidence="1" id="KW-0732">Signal</keyword>
<feature type="signal peptide" evidence="1">
    <location>
        <begin position="1"/>
        <end position="19"/>
    </location>
</feature>
<dbReference type="SUPFAM" id="SSF51556">
    <property type="entry name" value="Metallo-dependent hydrolases"/>
    <property type="match status" value="1"/>
</dbReference>
<dbReference type="Gene3D" id="3.40.50.10910">
    <property type="entry name" value="Amidohydrolase"/>
    <property type="match status" value="1"/>
</dbReference>
<dbReference type="Gene3D" id="3.30.110.90">
    <property type="entry name" value="Amidohydrolase"/>
    <property type="match status" value="1"/>
</dbReference>
<protein>
    <submittedName>
        <fullName evidence="3">Amidohydrolase family protein</fullName>
    </submittedName>
</protein>
<keyword evidence="3" id="KW-0378">Hydrolase</keyword>
<dbReference type="InterPro" id="IPR011059">
    <property type="entry name" value="Metal-dep_hydrolase_composite"/>
</dbReference>
<gene>
    <name evidence="3" type="ORF">FJQ54_15460</name>
</gene>
<name>A0A501XD27_9SPHN</name>
<dbReference type="Gene3D" id="2.30.40.10">
    <property type="entry name" value="Urease, subunit C, domain 1"/>
    <property type="match status" value="1"/>
</dbReference>
<dbReference type="PANTHER" id="PTHR43135:SF3">
    <property type="entry name" value="ALPHA-D-RIBOSE 1-METHYLPHOSPHONATE 5-TRIPHOSPHATE DIPHOSPHATASE"/>
    <property type="match status" value="1"/>
</dbReference>
<reference evidence="3 4" key="1">
    <citation type="submission" date="2019-06" db="EMBL/GenBank/DDBJ databases">
        <authorList>
            <person name="Lee I."/>
            <person name="Jang G.I."/>
            <person name="Hwang C.Y."/>
        </authorList>
    </citation>
    <scope>NUCLEOTIDE SEQUENCE [LARGE SCALE GENOMIC DNA]</scope>
    <source>
        <strain evidence="3 4">PAMC 28131</strain>
    </source>
</reference>
<comment type="caution">
    <text evidence="3">The sequence shown here is derived from an EMBL/GenBank/DDBJ whole genome shotgun (WGS) entry which is preliminary data.</text>
</comment>
<dbReference type="Gene3D" id="1.20.58.520">
    <property type="entry name" value="Amidohydrolase"/>
    <property type="match status" value="1"/>
</dbReference>
<dbReference type="PANTHER" id="PTHR43135">
    <property type="entry name" value="ALPHA-D-RIBOSE 1-METHYLPHOSPHONATE 5-TRIPHOSPHATE DIPHOSPHATASE"/>
    <property type="match status" value="1"/>
</dbReference>
<dbReference type="GO" id="GO:0016810">
    <property type="term" value="F:hydrolase activity, acting on carbon-nitrogen (but not peptide) bonds"/>
    <property type="evidence" value="ECO:0007669"/>
    <property type="project" value="InterPro"/>
</dbReference>
<dbReference type="RefSeq" id="WP_140929324.1">
    <property type="nucleotide sequence ID" value="NZ_VFSU01000034.1"/>
</dbReference>
<dbReference type="Proteomes" id="UP000319897">
    <property type="component" value="Unassembled WGS sequence"/>
</dbReference>
<dbReference type="InterPro" id="IPR032466">
    <property type="entry name" value="Metal_Hydrolase"/>
</dbReference>
<proteinExistence type="predicted"/>
<dbReference type="InterPro" id="IPR051781">
    <property type="entry name" value="Metallo-dep_Hydrolase"/>
</dbReference>
<accession>A0A501XD27</accession>
<dbReference type="SUPFAM" id="SSF51338">
    <property type="entry name" value="Composite domain of metallo-dependent hydrolases"/>
    <property type="match status" value="1"/>
</dbReference>
<evidence type="ECO:0000313" key="4">
    <source>
        <dbReference type="Proteomes" id="UP000319897"/>
    </source>
</evidence>
<evidence type="ECO:0000259" key="2">
    <source>
        <dbReference type="Pfam" id="PF01979"/>
    </source>
</evidence>
<evidence type="ECO:0000313" key="3">
    <source>
        <dbReference type="EMBL" id="TPE58471.1"/>
    </source>
</evidence>
<dbReference type="EMBL" id="VFSU01000034">
    <property type="protein sequence ID" value="TPE58471.1"/>
    <property type="molecule type" value="Genomic_DNA"/>
</dbReference>
<dbReference type="InterPro" id="IPR006680">
    <property type="entry name" value="Amidohydro-rel"/>
</dbReference>
<feature type="domain" description="Amidohydrolase-related" evidence="2">
    <location>
        <begin position="74"/>
        <end position="423"/>
    </location>
</feature>
<keyword evidence="4" id="KW-1185">Reference proteome</keyword>